<dbReference type="Gene3D" id="3.40.1390.40">
    <property type="match status" value="1"/>
</dbReference>
<evidence type="ECO:0000259" key="1">
    <source>
        <dbReference type="Pfam" id="PF01890"/>
    </source>
</evidence>
<dbReference type="InterPro" id="IPR002750">
    <property type="entry name" value="CobE/GbiG_C"/>
</dbReference>
<gene>
    <name evidence="3" type="ORF">GCM10007112_06150</name>
</gene>
<dbReference type="InterPro" id="IPR052553">
    <property type="entry name" value="CbiG_hydrolase"/>
</dbReference>
<dbReference type="PANTHER" id="PTHR37477">
    <property type="entry name" value="COBALT-PRECORRIN-5A HYDROLASE"/>
    <property type="match status" value="1"/>
</dbReference>
<accession>A0A830E5E7</accession>
<evidence type="ECO:0000313" key="4">
    <source>
        <dbReference type="Proteomes" id="UP000657075"/>
    </source>
</evidence>
<organism evidence="3 4">
    <name type="scientific">Vulcanisaeta souniana JCM 11219</name>
    <dbReference type="NCBI Taxonomy" id="1293586"/>
    <lineage>
        <taxon>Archaea</taxon>
        <taxon>Thermoproteota</taxon>
        <taxon>Thermoprotei</taxon>
        <taxon>Thermoproteales</taxon>
        <taxon>Thermoproteaceae</taxon>
        <taxon>Vulcanisaeta</taxon>
    </lineage>
</organism>
<protein>
    <submittedName>
        <fullName evidence="3">Cobalamin biosynthesis protein CbiG</fullName>
    </submittedName>
</protein>
<name>A0A830E5E7_9CREN</name>
<dbReference type="GO" id="GO:0009236">
    <property type="term" value="P:cobalamin biosynthetic process"/>
    <property type="evidence" value="ECO:0007669"/>
    <property type="project" value="InterPro"/>
</dbReference>
<dbReference type="SUPFAM" id="SSF159672">
    <property type="entry name" value="CbiG N-terminal domain-like"/>
    <property type="match status" value="1"/>
</dbReference>
<proteinExistence type="predicted"/>
<dbReference type="InterPro" id="IPR038029">
    <property type="entry name" value="GbiG_N_sf"/>
</dbReference>
<dbReference type="Pfam" id="PF11760">
    <property type="entry name" value="CbiG_N"/>
    <property type="match status" value="1"/>
</dbReference>
<dbReference type="InterPro" id="IPR021744">
    <property type="entry name" value="CbiG_N"/>
</dbReference>
<dbReference type="AlphaFoldDB" id="A0A830E5E7"/>
<reference evidence="3" key="1">
    <citation type="journal article" date="2014" name="Int. J. Syst. Evol. Microbiol.">
        <title>Complete genome sequence of Corynebacterium casei LMG S-19264T (=DSM 44701T), isolated from a smear-ripened cheese.</title>
        <authorList>
            <consortium name="US DOE Joint Genome Institute (JGI-PGF)"/>
            <person name="Walter F."/>
            <person name="Albersmeier A."/>
            <person name="Kalinowski J."/>
            <person name="Ruckert C."/>
        </authorList>
    </citation>
    <scope>NUCLEOTIDE SEQUENCE</scope>
    <source>
        <strain evidence="3">JCM 11219</strain>
    </source>
</reference>
<dbReference type="Proteomes" id="UP000657075">
    <property type="component" value="Unassembled WGS sequence"/>
</dbReference>
<dbReference type="EMBL" id="BMNM01000001">
    <property type="protein sequence ID" value="GGI72154.1"/>
    <property type="molecule type" value="Genomic_DNA"/>
</dbReference>
<dbReference type="Gene3D" id="3.30.420.180">
    <property type="entry name" value="CobE/GbiG C-terminal domain"/>
    <property type="match status" value="1"/>
</dbReference>
<dbReference type="PANTHER" id="PTHR37477:SF1">
    <property type="entry name" value="COBALT-PRECORRIN-5A HYDROLASE"/>
    <property type="match status" value="1"/>
</dbReference>
<reference evidence="3" key="2">
    <citation type="submission" date="2020-09" db="EMBL/GenBank/DDBJ databases">
        <authorList>
            <person name="Sun Q."/>
            <person name="Ohkuma M."/>
        </authorList>
    </citation>
    <scope>NUCLEOTIDE SEQUENCE</scope>
    <source>
        <strain evidence="3">JCM 11219</strain>
    </source>
</reference>
<dbReference type="Pfam" id="PF01890">
    <property type="entry name" value="CbiG_C"/>
    <property type="match status" value="1"/>
</dbReference>
<dbReference type="Gene3D" id="3.40.50.11220">
    <property type="match status" value="1"/>
</dbReference>
<dbReference type="SUPFAM" id="SSF159664">
    <property type="entry name" value="CobE/GbiG C-terminal domain-like"/>
    <property type="match status" value="1"/>
</dbReference>
<dbReference type="InterPro" id="IPR036518">
    <property type="entry name" value="CobE/GbiG_C_sf"/>
</dbReference>
<sequence length="332" mass="35403">MLSYIVSILERLWRGVLIVYASDSGADTANRLFRLLRGAGVPTAMIKYDGDLGRYWDCFDAIVLAMALSGAVRLVCKYAKSKVVDPAVVVIDDGGRYVIPILSAHWGANEVAEAIARLMGAEAVITTAAEYMGVTNIEELARLLHCDIANTEELPNFYSALLSNKPICIIGINELPKKVRGSYVIGVNAGCKHAIVVGDSHQSLKGIRVLQCVPYKVVIGVGLMNEAGIDEVIKAIRTALDRLGIGADRVLAVVSIKPKVGEAAKALGLPFRLVSIDELERVNHGCATPPSDELRRLGVRGVAELAALAAGGTSLLLRKIVVGRVTVAVARV</sequence>
<feature type="domain" description="CobE/GbiG C-terminal" evidence="1">
    <location>
        <begin position="217"/>
        <end position="330"/>
    </location>
</feature>
<evidence type="ECO:0000259" key="2">
    <source>
        <dbReference type="Pfam" id="PF11760"/>
    </source>
</evidence>
<comment type="caution">
    <text evidence="3">The sequence shown here is derived from an EMBL/GenBank/DDBJ whole genome shotgun (WGS) entry which is preliminary data.</text>
</comment>
<evidence type="ECO:0000313" key="3">
    <source>
        <dbReference type="EMBL" id="GGI72154.1"/>
    </source>
</evidence>
<feature type="domain" description="Cobalamin synthesis G N-terminal" evidence="2">
    <location>
        <begin position="53"/>
        <end position="129"/>
    </location>
</feature>